<dbReference type="Pfam" id="PF01740">
    <property type="entry name" value="STAS"/>
    <property type="match status" value="1"/>
</dbReference>
<dbReference type="NCBIfam" id="TIGR00377">
    <property type="entry name" value="ant_ant_sig"/>
    <property type="match status" value="1"/>
</dbReference>
<dbReference type="OrthoDB" id="3532493at2"/>
<evidence type="ECO:0000256" key="1">
    <source>
        <dbReference type="ARBA" id="ARBA00009013"/>
    </source>
</evidence>
<dbReference type="AlphaFoldDB" id="A0A4R4NPX1"/>
<dbReference type="SUPFAM" id="SSF52091">
    <property type="entry name" value="SpoIIaa-like"/>
    <property type="match status" value="1"/>
</dbReference>
<comment type="similarity">
    <text evidence="1 2">Belongs to the anti-sigma-factor antagonist family.</text>
</comment>
<dbReference type="PROSITE" id="PS50801">
    <property type="entry name" value="STAS"/>
    <property type="match status" value="1"/>
</dbReference>
<evidence type="ECO:0000313" key="5">
    <source>
        <dbReference type="Proteomes" id="UP000295157"/>
    </source>
</evidence>
<dbReference type="InterPro" id="IPR002645">
    <property type="entry name" value="STAS_dom"/>
</dbReference>
<dbReference type="InterPro" id="IPR003658">
    <property type="entry name" value="Anti-sigma_ant"/>
</dbReference>
<keyword evidence="5" id="KW-1185">Reference proteome</keyword>
<dbReference type="EMBL" id="SMJZ01000013">
    <property type="protein sequence ID" value="TDC09963.1"/>
    <property type="molecule type" value="Genomic_DNA"/>
</dbReference>
<feature type="domain" description="STAS" evidence="3">
    <location>
        <begin position="30"/>
        <end position="129"/>
    </location>
</feature>
<dbReference type="InterPro" id="IPR036513">
    <property type="entry name" value="STAS_dom_sf"/>
</dbReference>
<evidence type="ECO:0000259" key="3">
    <source>
        <dbReference type="PROSITE" id="PS50801"/>
    </source>
</evidence>
<protein>
    <recommendedName>
        <fullName evidence="2">Anti-sigma factor antagonist</fullName>
    </recommendedName>
</protein>
<dbReference type="PANTHER" id="PTHR33495">
    <property type="entry name" value="ANTI-SIGMA FACTOR ANTAGONIST TM_1081-RELATED-RELATED"/>
    <property type="match status" value="1"/>
</dbReference>
<dbReference type="CDD" id="cd07043">
    <property type="entry name" value="STAS_anti-anti-sigma_factors"/>
    <property type="match status" value="1"/>
</dbReference>
<accession>A0A4R4NPX1</accession>
<gene>
    <name evidence="4" type="ORF">E1267_05930</name>
</gene>
<comment type="caution">
    <text evidence="4">The sequence shown here is derived from an EMBL/GenBank/DDBJ whole genome shotgun (WGS) entry which is preliminary data.</text>
</comment>
<evidence type="ECO:0000313" key="4">
    <source>
        <dbReference type="EMBL" id="TDC09963.1"/>
    </source>
</evidence>
<sequence>MDRASNAGRWSWVTSEQALSISLGLQGPCVIARLTGDFDFGSAAEVRDRVTKALDLTQPPLLVIDMQAVSVCDSSGLSVLVYLHKAVTASGGRLLLSGLNGRCKHLFAITALDKFFDIRSTAELAIAELNEAGDQPPFTG</sequence>
<proteinExistence type="inferred from homology"/>
<dbReference type="Gene3D" id="3.30.750.24">
    <property type="entry name" value="STAS domain"/>
    <property type="match status" value="1"/>
</dbReference>
<evidence type="ECO:0000256" key="2">
    <source>
        <dbReference type="RuleBase" id="RU003749"/>
    </source>
</evidence>
<dbReference type="GO" id="GO:0043856">
    <property type="term" value="F:anti-sigma factor antagonist activity"/>
    <property type="evidence" value="ECO:0007669"/>
    <property type="project" value="InterPro"/>
</dbReference>
<dbReference type="Proteomes" id="UP000295157">
    <property type="component" value="Unassembled WGS sequence"/>
</dbReference>
<name>A0A4R4NPX1_9ACTN</name>
<reference evidence="4 5" key="1">
    <citation type="submission" date="2019-02" db="EMBL/GenBank/DDBJ databases">
        <title>Draft genome sequences of novel Actinobacteria.</title>
        <authorList>
            <person name="Sahin N."/>
            <person name="Ay H."/>
            <person name="Saygin H."/>
        </authorList>
    </citation>
    <scope>NUCLEOTIDE SEQUENCE [LARGE SCALE GENOMIC DNA]</scope>
    <source>
        <strain evidence="4 5">KC201</strain>
    </source>
</reference>
<organism evidence="4 5">
    <name type="scientific">Nonomuraea longispora</name>
    <dbReference type="NCBI Taxonomy" id="1848320"/>
    <lineage>
        <taxon>Bacteria</taxon>
        <taxon>Bacillati</taxon>
        <taxon>Actinomycetota</taxon>
        <taxon>Actinomycetes</taxon>
        <taxon>Streptosporangiales</taxon>
        <taxon>Streptosporangiaceae</taxon>
        <taxon>Nonomuraea</taxon>
    </lineage>
</organism>